<proteinExistence type="predicted"/>
<gene>
    <name evidence="5" type="ORF">GQE99_01515</name>
</gene>
<sequence length="345" mass="37342">MNTNSLKGILGGATALVLSLNGAAHATDMTMSTWLPPAHILSTELEGWAASLEEASDGSLNVDIYPSQQLGAAPDHYDMARDGIVDMALVSPAYNAGRFPIFAYVEIPFSFGNSTTGTRAFHEWFLDYAGAEMGDVKVCLITLHAPGLMHFAKEGVETPEDLSGLRMRPAGPTVAEWLTQQGANIVPSSLPEVRELADRNVIDGTTLPWDMADFGIHEALSFHLDMPMYVGAQVHVINPSFYDSLSDDERAAVDSHCTPEWSERISTAWFDEAERFRVQLSEDDSQTIYAISADQKAAWRATSDPVRDAGYAAVSAKYADIDGAEIGAMLQEKLEAAGAAYDSVE</sequence>
<dbReference type="PANTHER" id="PTHR33376:SF15">
    <property type="entry name" value="BLL6794 PROTEIN"/>
    <property type="match status" value="1"/>
</dbReference>
<organism evidence="5 6">
    <name type="scientific">Maritimibacter harenae</name>
    <dbReference type="NCBI Taxonomy" id="2606218"/>
    <lineage>
        <taxon>Bacteria</taxon>
        <taxon>Pseudomonadati</taxon>
        <taxon>Pseudomonadota</taxon>
        <taxon>Alphaproteobacteria</taxon>
        <taxon>Rhodobacterales</taxon>
        <taxon>Roseobacteraceae</taxon>
        <taxon>Maritimibacter</taxon>
    </lineage>
</organism>
<dbReference type="EMBL" id="WTUX01000003">
    <property type="protein sequence ID" value="MZR11701.1"/>
    <property type="molecule type" value="Genomic_DNA"/>
</dbReference>
<evidence type="ECO:0000313" key="5">
    <source>
        <dbReference type="EMBL" id="MZR11701.1"/>
    </source>
</evidence>
<dbReference type="RefSeq" id="WP_161349826.1">
    <property type="nucleotide sequence ID" value="NZ_WTUX01000003.1"/>
</dbReference>
<dbReference type="Pfam" id="PF03480">
    <property type="entry name" value="DctP"/>
    <property type="match status" value="1"/>
</dbReference>
<evidence type="ECO:0000256" key="4">
    <source>
        <dbReference type="SAM" id="SignalP"/>
    </source>
</evidence>
<protein>
    <submittedName>
        <fullName evidence="5">C4-dicarboxylate ABC transporter</fullName>
    </submittedName>
</protein>
<dbReference type="Gene3D" id="3.40.190.170">
    <property type="entry name" value="Bacterial extracellular solute-binding protein, family 7"/>
    <property type="match status" value="1"/>
</dbReference>
<dbReference type="AlphaFoldDB" id="A0A845M6C1"/>
<dbReference type="GO" id="GO:0055085">
    <property type="term" value="P:transmembrane transport"/>
    <property type="evidence" value="ECO:0007669"/>
    <property type="project" value="InterPro"/>
</dbReference>
<evidence type="ECO:0000256" key="2">
    <source>
        <dbReference type="ARBA" id="ARBA00022729"/>
    </source>
</evidence>
<dbReference type="InterPro" id="IPR018389">
    <property type="entry name" value="DctP_fam"/>
</dbReference>
<feature type="chain" id="PRO_5032314970" evidence="4">
    <location>
        <begin position="27"/>
        <end position="345"/>
    </location>
</feature>
<evidence type="ECO:0000256" key="1">
    <source>
        <dbReference type="ARBA" id="ARBA00004418"/>
    </source>
</evidence>
<keyword evidence="3" id="KW-0574">Periplasm</keyword>
<reference evidence="5 6" key="1">
    <citation type="submission" date="2019-12" db="EMBL/GenBank/DDBJ databases">
        <title>Maritimibacter sp. nov. sp. isolated from sea sand.</title>
        <authorList>
            <person name="Kim J."/>
            <person name="Jeong S.E."/>
            <person name="Jung H.S."/>
            <person name="Jeon C.O."/>
        </authorList>
    </citation>
    <scope>NUCLEOTIDE SEQUENCE [LARGE SCALE GENOMIC DNA]</scope>
    <source>
        <strain evidence="5 6">DP07</strain>
    </source>
</reference>
<comment type="subcellular location">
    <subcellularLocation>
        <location evidence="1">Periplasm</location>
    </subcellularLocation>
</comment>
<accession>A0A845M6C1</accession>
<dbReference type="Proteomes" id="UP000467322">
    <property type="component" value="Unassembled WGS sequence"/>
</dbReference>
<feature type="signal peptide" evidence="4">
    <location>
        <begin position="1"/>
        <end position="26"/>
    </location>
</feature>
<dbReference type="CDD" id="cd13665">
    <property type="entry name" value="PBP2_TRAP_Dctp3_4"/>
    <property type="match status" value="1"/>
</dbReference>
<evidence type="ECO:0000256" key="3">
    <source>
        <dbReference type="ARBA" id="ARBA00022764"/>
    </source>
</evidence>
<keyword evidence="6" id="KW-1185">Reference proteome</keyword>
<dbReference type="InterPro" id="IPR038404">
    <property type="entry name" value="TRAP_DctP_sf"/>
</dbReference>
<evidence type="ECO:0000313" key="6">
    <source>
        <dbReference type="Proteomes" id="UP000467322"/>
    </source>
</evidence>
<comment type="caution">
    <text evidence="5">The sequence shown here is derived from an EMBL/GenBank/DDBJ whole genome shotgun (WGS) entry which is preliminary data.</text>
</comment>
<keyword evidence="2 4" id="KW-0732">Signal</keyword>
<dbReference type="NCBIfam" id="NF037995">
    <property type="entry name" value="TRAP_S1"/>
    <property type="match status" value="1"/>
</dbReference>
<dbReference type="PANTHER" id="PTHR33376">
    <property type="match status" value="1"/>
</dbReference>
<dbReference type="GO" id="GO:0042597">
    <property type="term" value="C:periplasmic space"/>
    <property type="evidence" value="ECO:0007669"/>
    <property type="project" value="UniProtKB-SubCell"/>
</dbReference>
<name>A0A845M6C1_9RHOB</name>